<protein>
    <recommendedName>
        <fullName evidence="4">HAD family hydrolase</fullName>
    </recommendedName>
</protein>
<gene>
    <name evidence="2" type="ORF">R1sor_021402</name>
</gene>
<proteinExistence type="predicted"/>
<dbReference type="SFLD" id="SFLDG01129">
    <property type="entry name" value="C1.5:_HAD__Beta-PGM__Phosphata"/>
    <property type="match status" value="1"/>
</dbReference>
<dbReference type="Gene3D" id="1.10.150.240">
    <property type="entry name" value="Putative phosphatase, domain 2"/>
    <property type="match status" value="1"/>
</dbReference>
<dbReference type="Proteomes" id="UP001633002">
    <property type="component" value="Unassembled WGS sequence"/>
</dbReference>
<evidence type="ECO:0000256" key="1">
    <source>
        <dbReference type="SAM" id="Coils"/>
    </source>
</evidence>
<dbReference type="AlphaFoldDB" id="A0ABD3GKQ1"/>
<accession>A0ABD3GKQ1</accession>
<evidence type="ECO:0000313" key="2">
    <source>
        <dbReference type="EMBL" id="KAL3678446.1"/>
    </source>
</evidence>
<feature type="coiled-coil region" evidence="1">
    <location>
        <begin position="139"/>
        <end position="166"/>
    </location>
</feature>
<dbReference type="InterPro" id="IPR036412">
    <property type="entry name" value="HAD-like_sf"/>
</dbReference>
<organism evidence="2 3">
    <name type="scientific">Riccia sorocarpa</name>
    <dbReference type="NCBI Taxonomy" id="122646"/>
    <lineage>
        <taxon>Eukaryota</taxon>
        <taxon>Viridiplantae</taxon>
        <taxon>Streptophyta</taxon>
        <taxon>Embryophyta</taxon>
        <taxon>Marchantiophyta</taxon>
        <taxon>Marchantiopsida</taxon>
        <taxon>Marchantiidae</taxon>
        <taxon>Marchantiales</taxon>
        <taxon>Ricciaceae</taxon>
        <taxon>Riccia</taxon>
    </lineage>
</organism>
<dbReference type="EMBL" id="JBJQOH010000007">
    <property type="protein sequence ID" value="KAL3678446.1"/>
    <property type="molecule type" value="Genomic_DNA"/>
</dbReference>
<name>A0ABD3GKQ1_9MARC</name>
<keyword evidence="1" id="KW-0175">Coiled coil</keyword>
<sequence length="312" mass="34110">MRDSISNSEGRTKSQWQWGKGEGPLSLISVQTRQGSCSSFVHVRSRQPFNGARMDVKGGGKEEKTSVMAEAGRVLITFDVDGTLIQSLGLNSNLLHKKAFSYAMEEVFGIVGTIDAIKHHGSTDPMVLVNTLEHYGIPLDQATVRLHDLKEKMLDYTRENASQIKEGLELLPGVEDLLAALAERKKDVVIGLVTGNLEEIAWLKMEGLGIRKYFSTPNFGGFGSDHSDRGELVKIATQRAEAYHPGEFSLKVHVGDTPNDIRAAEYGGALALGVCTGVFSRDDLLAASENGNVIILEDLKDSWIFFKACNIT</sequence>
<dbReference type="PANTHER" id="PTHR43885:SF1">
    <property type="entry name" value="SUPERFAMILY HYDROLASE, PUTATIVE (AFU_ORTHOLOGUE AFUA_4G13290)-RELATED"/>
    <property type="match status" value="1"/>
</dbReference>
<dbReference type="SUPFAM" id="SSF56784">
    <property type="entry name" value="HAD-like"/>
    <property type="match status" value="1"/>
</dbReference>
<evidence type="ECO:0000313" key="3">
    <source>
        <dbReference type="Proteomes" id="UP001633002"/>
    </source>
</evidence>
<dbReference type="Gene3D" id="3.40.50.1000">
    <property type="entry name" value="HAD superfamily/HAD-like"/>
    <property type="match status" value="1"/>
</dbReference>
<keyword evidence="3" id="KW-1185">Reference proteome</keyword>
<dbReference type="InterPro" id="IPR023214">
    <property type="entry name" value="HAD_sf"/>
</dbReference>
<dbReference type="SFLD" id="SFLDS00003">
    <property type="entry name" value="Haloacid_Dehalogenase"/>
    <property type="match status" value="1"/>
</dbReference>
<dbReference type="InterPro" id="IPR023198">
    <property type="entry name" value="PGP-like_dom2"/>
</dbReference>
<evidence type="ECO:0008006" key="4">
    <source>
        <dbReference type="Google" id="ProtNLM"/>
    </source>
</evidence>
<dbReference type="Pfam" id="PF00702">
    <property type="entry name" value="Hydrolase"/>
    <property type="match status" value="1"/>
</dbReference>
<reference evidence="2 3" key="1">
    <citation type="submission" date="2024-09" db="EMBL/GenBank/DDBJ databases">
        <title>Chromosome-scale assembly of Riccia sorocarpa.</title>
        <authorList>
            <person name="Paukszto L."/>
        </authorList>
    </citation>
    <scope>NUCLEOTIDE SEQUENCE [LARGE SCALE GENOMIC DNA]</scope>
    <source>
        <strain evidence="2">LP-2024</strain>
        <tissue evidence="2">Aerial parts of the thallus</tissue>
    </source>
</reference>
<dbReference type="PANTHER" id="PTHR43885">
    <property type="entry name" value="HALOACID DEHALOGENASE-LIKE HYDROLASE"/>
    <property type="match status" value="1"/>
</dbReference>
<comment type="caution">
    <text evidence="2">The sequence shown here is derived from an EMBL/GenBank/DDBJ whole genome shotgun (WGS) entry which is preliminary data.</text>
</comment>